<name>J3MIR0_ORYBR</name>
<dbReference type="Gramene" id="OB07G12920.1">
    <property type="protein sequence ID" value="OB07G12920.1"/>
    <property type="gene ID" value="OB07G12920"/>
</dbReference>
<dbReference type="KEGG" id="obr:107304615"/>
<accession>J3MIR0</accession>
<evidence type="ECO:0000313" key="1">
    <source>
        <dbReference type="EnsemblPlants" id="OB07G12920.1"/>
    </source>
</evidence>
<protein>
    <submittedName>
        <fullName evidence="1">Uncharacterized protein</fullName>
    </submittedName>
</protein>
<dbReference type="EnsemblPlants" id="OB07G12920.1">
    <property type="protein sequence ID" value="OB07G12920.1"/>
    <property type="gene ID" value="OB07G12920"/>
</dbReference>
<dbReference type="RefSeq" id="XP_015695038.1">
    <property type="nucleotide sequence ID" value="XM_015839552.2"/>
</dbReference>
<organism evidence="1">
    <name type="scientific">Oryza brachyantha</name>
    <name type="common">malo sina</name>
    <dbReference type="NCBI Taxonomy" id="4533"/>
    <lineage>
        <taxon>Eukaryota</taxon>
        <taxon>Viridiplantae</taxon>
        <taxon>Streptophyta</taxon>
        <taxon>Embryophyta</taxon>
        <taxon>Tracheophyta</taxon>
        <taxon>Spermatophyta</taxon>
        <taxon>Magnoliopsida</taxon>
        <taxon>Liliopsida</taxon>
        <taxon>Poales</taxon>
        <taxon>Poaceae</taxon>
        <taxon>BOP clade</taxon>
        <taxon>Oryzoideae</taxon>
        <taxon>Oryzeae</taxon>
        <taxon>Oryzinae</taxon>
        <taxon>Oryza</taxon>
    </lineage>
</organism>
<dbReference type="Proteomes" id="UP000006038">
    <property type="component" value="Chromosome 7"/>
</dbReference>
<dbReference type="GeneID" id="107304615"/>
<dbReference type="OrthoDB" id="675750at2759"/>
<sequence length="222" mass="24845">MAAPVPSSPAERALRVLSNRKEVSSLEEIVASGRSGFIFFVASRIKRRTGPPGNGGVTIGNPELLERKKDAEIGVKYGLNLMREWGKEIRGQMKEVEVLIDSIQEKLDAGDDAVPRLGPPHRKRNRVKDRCFYPRESPIPTPMEPSFKRIKLETIDLTASRAADVVAQKAYWRFNLSLLQEKRELLKNLSESIQDSLSHLRADALNNMGTLGAGYADYNPKF</sequence>
<proteinExistence type="predicted"/>
<keyword evidence="2" id="KW-1185">Reference proteome</keyword>
<dbReference type="HOGENOM" id="CLU_1162654_0_0_1"/>
<dbReference type="AlphaFoldDB" id="J3MIR0"/>
<gene>
    <name evidence="1" type="primary">LOC107304615</name>
</gene>
<reference evidence="1" key="1">
    <citation type="journal article" date="2013" name="Nat. Commun.">
        <title>Whole-genome sequencing of Oryza brachyantha reveals mechanisms underlying Oryza genome evolution.</title>
        <authorList>
            <person name="Chen J."/>
            <person name="Huang Q."/>
            <person name="Gao D."/>
            <person name="Wang J."/>
            <person name="Lang Y."/>
            <person name="Liu T."/>
            <person name="Li B."/>
            <person name="Bai Z."/>
            <person name="Luis Goicoechea J."/>
            <person name="Liang C."/>
            <person name="Chen C."/>
            <person name="Zhang W."/>
            <person name="Sun S."/>
            <person name="Liao Y."/>
            <person name="Zhang X."/>
            <person name="Yang L."/>
            <person name="Song C."/>
            <person name="Wang M."/>
            <person name="Shi J."/>
            <person name="Liu G."/>
            <person name="Liu J."/>
            <person name="Zhou H."/>
            <person name="Zhou W."/>
            <person name="Yu Q."/>
            <person name="An N."/>
            <person name="Chen Y."/>
            <person name="Cai Q."/>
            <person name="Wang B."/>
            <person name="Liu B."/>
            <person name="Min J."/>
            <person name="Huang Y."/>
            <person name="Wu H."/>
            <person name="Li Z."/>
            <person name="Zhang Y."/>
            <person name="Yin Y."/>
            <person name="Song W."/>
            <person name="Jiang J."/>
            <person name="Jackson S.A."/>
            <person name="Wing R.A."/>
            <person name="Wang J."/>
            <person name="Chen M."/>
        </authorList>
    </citation>
    <scope>NUCLEOTIDE SEQUENCE [LARGE SCALE GENOMIC DNA]</scope>
    <source>
        <strain evidence="1">cv. IRGC 101232</strain>
    </source>
</reference>
<reference evidence="1" key="2">
    <citation type="submission" date="2013-04" db="UniProtKB">
        <authorList>
            <consortium name="EnsemblPlants"/>
        </authorList>
    </citation>
    <scope>IDENTIFICATION</scope>
</reference>
<evidence type="ECO:0000313" key="2">
    <source>
        <dbReference type="Proteomes" id="UP000006038"/>
    </source>
</evidence>